<protein>
    <submittedName>
        <fullName evidence="2">Uncharacterized protein</fullName>
    </submittedName>
</protein>
<dbReference type="InterPro" id="IPR003474">
    <property type="entry name" value="Glcn_transporter"/>
</dbReference>
<keyword evidence="3" id="KW-1185">Reference proteome</keyword>
<dbReference type="AlphaFoldDB" id="A0ABD5YUG3"/>
<keyword evidence="1" id="KW-1133">Transmembrane helix</keyword>
<organism evidence="2 3">
    <name type="scientific">Halocatena marina</name>
    <dbReference type="NCBI Taxonomy" id="2934937"/>
    <lineage>
        <taxon>Archaea</taxon>
        <taxon>Methanobacteriati</taxon>
        <taxon>Methanobacteriota</taxon>
        <taxon>Stenosarchaea group</taxon>
        <taxon>Halobacteria</taxon>
        <taxon>Halobacteriales</taxon>
        <taxon>Natronomonadaceae</taxon>
        <taxon>Halocatena</taxon>
    </lineage>
</organism>
<proteinExistence type="predicted"/>
<name>A0ABD5YUG3_9EURY</name>
<gene>
    <name evidence="2" type="ORF">ACFQL7_26265</name>
</gene>
<reference evidence="2 3" key="1">
    <citation type="journal article" date="2019" name="Int. J. Syst. Evol. Microbiol.">
        <title>The Global Catalogue of Microorganisms (GCM) 10K type strain sequencing project: providing services to taxonomists for standard genome sequencing and annotation.</title>
        <authorList>
            <consortium name="The Broad Institute Genomics Platform"/>
            <consortium name="The Broad Institute Genome Sequencing Center for Infectious Disease"/>
            <person name="Wu L."/>
            <person name="Ma J."/>
        </authorList>
    </citation>
    <scope>NUCLEOTIDE SEQUENCE [LARGE SCALE GENOMIC DNA]</scope>
    <source>
        <strain evidence="2 3">RDMS1</strain>
    </source>
</reference>
<evidence type="ECO:0000256" key="1">
    <source>
        <dbReference type="SAM" id="Phobius"/>
    </source>
</evidence>
<dbReference type="Proteomes" id="UP001596417">
    <property type="component" value="Unassembled WGS sequence"/>
</dbReference>
<evidence type="ECO:0000313" key="3">
    <source>
        <dbReference type="Proteomes" id="UP001596417"/>
    </source>
</evidence>
<dbReference type="Pfam" id="PF02447">
    <property type="entry name" value="GntP_permease"/>
    <property type="match status" value="1"/>
</dbReference>
<sequence length="46" mass="4799">MNGSGFWIATELSGLNVMGGFKTFTLGQTLCSIFGLTGSVIIALIM</sequence>
<keyword evidence="1" id="KW-0472">Membrane</keyword>
<feature type="transmembrane region" description="Helical" evidence="1">
    <location>
        <begin position="24"/>
        <end position="45"/>
    </location>
</feature>
<comment type="caution">
    <text evidence="2">The sequence shown here is derived from an EMBL/GenBank/DDBJ whole genome shotgun (WGS) entry which is preliminary data.</text>
</comment>
<keyword evidence="1" id="KW-0812">Transmembrane</keyword>
<evidence type="ECO:0000313" key="2">
    <source>
        <dbReference type="EMBL" id="MFC7192951.1"/>
    </source>
</evidence>
<accession>A0ABD5YUG3</accession>
<dbReference type="EMBL" id="JBHTAX010000006">
    <property type="protein sequence ID" value="MFC7192951.1"/>
    <property type="molecule type" value="Genomic_DNA"/>
</dbReference>
<dbReference type="RefSeq" id="WP_390206972.1">
    <property type="nucleotide sequence ID" value="NZ_JBHSZC010000005.1"/>
</dbReference>